<organism evidence="2 3">
    <name type="scientific">Tetranychus urticae</name>
    <name type="common">Two-spotted spider mite</name>
    <dbReference type="NCBI Taxonomy" id="32264"/>
    <lineage>
        <taxon>Eukaryota</taxon>
        <taxon>Metazoa</taxon>
        <taxon>Ecdysozoa</taxon>
        <taxon>Arthropoda</taxon>
        <taxon>Chelicerata</taxon>
        <taxon>Arachnida</taxon>
        <taxon>Acari</taxon>
        <taxon>Acariformes</taxon>
        <taxon>Trombidiformes</taxon>
        <taxon>Prostigmata</taxon>
        <taxon>Eleutherengona</taxon>
        <taxon>Raphignathae</taxon>
        <taxon>Tetranychoidea</taxon>
        <taxon>Tetranychidae</taxon>
        <taxon>Tetranychus</taxon>
    </lineage>
</organism>
<sequence length="42" mass="4545">MRYEEKGKRIKKEGTLMLDVTVDDGSSGGGDDDDGPNSETKL</sequence>
<dbReference type="EnsemblMetazoa" id="tetur22g01800.1">
    <property type="protein sequence ID" value="tetur22g01800.1"/>
    <property type="gene ID" value="tetur22g01800"/>
</dbReference>
<proteinExistence type="predicted"/>
<reference evidence="3" key="1">
    <citation type="submission" date="2011-08" db="EMBL/GenBank/DDBJ databases">
        <authorList>
            <person name="Rombauts S."/>
        </authorList>
    </citation>
    <scope>NUCLEOTIDE SEQUENCE</scope>
    <source>
        <strain evidence="3">London</strain>
    </source>
</reference>
<protein>
    <submittedName>
        <fullName evidence="2">Uncharacterized protein</fullName>
    </submittedName>
</protein>
<reference evidence="2" key="2">
    <citation type="submission" date="2015-06" db="UniProtKB">
        <authorList>
            <consortium name="EnsemblMetazoa"/>
        </authorList>
    </citation>
    <scope>IDENTIFICATION</scope>
</reference>
<accession>T1KUZ2</accession>
<dbReference type="Proteomes" id="UP000015104">
    <property type="component" value="Unassembled WGS sequence"/>
</dbReference>
<dbReference type="HOGENOM" id="CLU_3261163_0_0_1"/>
<keyword evidence="3" id="KW-1185">Reference proteome</keyword>
<evidence type="ECO:0000313" key="2">
    <source>
        <dbReference type="EnsemblMetazoa" id="tetur22g01800.1"/>
    </source>
</evidence>
<dbReference type="AlphaFoldDB" id="T1KUZ2"/>
<evidence type="ECO:0000313" key="3">
    <source>
        <dbReference type="Proteomes" id="UP000015104"/>
    </source>
</evidence>
<feature type="region of interest" description="Disordered" evidence="1">
    <location>
        <begin position="17"/>
        <end position="42"/>
    </location>
</feature>
<evidence type="ECO:0000256" key="1">
    <source>
        <dbReference type="SAM" id="MobiDB-lite"/>
    </source>
</evidence>
<dbReference type="EMBL" id="CAEY01000586">
    <property type="status" value="NOT_ANNOTATED_CDS"/>
    <property type="molecule type" value="Genomic_DNA"/>
</dbReference>
<name>T1KUZ2_TETUR</name>